<evidence type="ECO:0000256" key="1">
    <source>
        <dbReference type="SAM" id="SignalP"/>
    </source>
</evidence>
<evidence type="ECO:0000313" key="4">
    <source>
        <dbReference type="Proteomes" id="UP000250434"/>
    </source>
</evidence>
<dbReference type="SUPFAM" id="SSF54427">
    <property type="entry name" value="NTF2-like"/>
    <property type="match status" value="1"/>
</dbReference>
<feature type="signal peptide" evidence="1">
    <location>
        <begin position="1"/>
        <end position="25"/>
    </location>
</feature>
<reference evidence="3 4" key="1">
    <citation type="submission" date="2016-04" db="EMBL/GenBank/DDBJ databases">
        <title>Complete genome sequence and analysis of deep-sea sediment isolate, Amycolatopsis sp. WP1.</title>
        <authorList>
            <person name="Wang H."/>
            <person name="Chen S."/>
            <person name="Wu Q."/>
        </authorList>
    </citation>
    <scope>NUCLEOTIDE SEQUENCE [LARGE SCALE GENOMIC DNA]</scope>
    <source>
        <strain evidence="3 4">WP1</strain>
    </source>
</reference>
<feature type="domain" description="DUF4440" evidence="2">
    <location>
        <begin position="39"/>
        <end position="148"/>
    </location>
</feature>
<evidence type="ECO:0000259" key="2">
    <source>
        <dbReference type="Pfam" id="PF14534"/>
    </source>
</evidence>
<gene>
    <name evidence="3" type="ORF">A4R43_38055</name>
</gene>
<dbReference type="EMBL" id="CP015163">
    <property type="protein sequence ID" value="AXB47553.1"/>
    <property type="molecule type" value="Genomic_DNA"/>
</dbReference>
<dbReference type="InterPro" id="IPR032710">
    <property type="entry name" value="NTF2-like_dom_sf"/>
</dbReference>
<dbReference type="Gene3D" id="3.10.450.50">
    <property type="match status" value="1"/>
</dbReference>
<dbReference type="Pfam" id="PF14534">
    <property type="entry name" value="DUF4440"/>
    <property type="match status" value="1"/>
</dbReference>
<name>A0A344LHM9_9PSEU</name>
<feature type="chain" id="PRO_5016616253" description="DUF4440 domain-containing protein" evidence="1">
    <location>
        <begin position="26"/>
        <end position="161"/>
    </location>
</feature>
<accession>A0A344LHM9</accession>
<dbReference type="Proteomes" id="UP000250434">
    <property type="component" value="Chromosome"/>
</dbReference>
<dbReference type="KEGG" id="aab:A4R43_38055"/>
<dbReference type="InterPro" id="IPR027843">
    <property type="entry name" value="DUF4440"/>
</dbReference>
<dbReference type="NCBIfam" id="TIGR02246">
    <property type="entry name" value="SgcJ/EcaC family oxidoreductase"/>
    <property type="match status" value="1"/>
</dbReference>
<proteinExistence type="predicted"/>
<dbReference type="OrthoDB" id="2887901at2"/>
<keyword evidence="1" id="KW-0732">Signal</keyword>
<evidence type="ECO:0000313" key="3">
    <source>
        <dbReference type="EMBL" id="AXB47553.1"/>
    </source>
</evidence>
<dbReference type="RefSeq" id="WP_113696609.1">
    <property type="nucleotide sequence ID" value="NZ_CP015163.1"/>
</dbReference>
<organism evidence="3 4">
    <name type="scientific">Amycolatopsis albispora</name>
    <dbReference type="NCBI Taxonomy" id="1804986"/>
    <lineage>
        <taxon>Bacteria</taxon>
        <taxon>Bacillati</taxon>
        <taxon>Actinomycetota</taxon>
        <taxon>Actinomycetes</taxon>
        <taxon>Pseudonocardiales</taxon>
        <taxon>Pseudonocardiaceae</taxon>
        <taxon>Amycolatopsis</taxon>
    </lineage>
</organism>
<keyword evidence="4" id="KW-1185">Reference proteome</keyword>
<dbReference type="InterPro" id="IPR011944">
    <property type="entry name" value="Steroid_delta5-4_isomerase"/>
</dbReference>
<protein>
    <recommendedName>
        <fullName evidence="2">DUF4440 domain-containing protein</fullName>
    </recommendedName>
</protein>
<sequence length="161" mass="18124">MGKRRFGWVAAAVGVLLITAVPATAVEDHRPGDQAAFDRLHDAQAKAWAEEDGAAFAATYTENGDVVTFNGDHLHGREGIARGMQHYFDNYIDGSRLKRLTEQVRYLDRNTALIIRTSCLTQGDVSDCRPDSRSTNTNLLVRRHGQWLQESFQNTRYFEIP</sequence>
<dbReference type="AlphaFoldDB" id="A0A344LHM9"/>